<keyword evidence="2" id="KW-0547">Nucleotide-binding</keyword>
<evidence type="ECO:0000256" key="2">
    <source>
        <dbReference type="ARBA" id="ARBA00022741"/>
    </source>
</evidence>
<evidence type="ECO:0000313" key="7">
    <source>
        <dbReference type="EMBL" id="EFA76223.1"/>
    </source>
</evidence>
<dbReference type="GO" id="GO:0030983">
    <property type="term" value="F:mismatched DNA binding"/>
    <property type="evidence" value="ECO:0007669"/>
    <property type="project" value="InterPro"/>
</dbReference>
<evidence type="ECO:0000313" key="8">
    <source>
        <dbReference type="Proteomes" id="UP000001396"/>
    </source>
</evidence>
<dbReference type="Proteomes" id="UP000001396">
    <property type="component" value="Unassembled WGS sequence"/>
</dbReference>
<dbReference type="InterPro" id="IPR027417">
    <property type="entry name" value="P-loop_NTPase"/>
</dbReference>
<dbReference type="InterPro" id="IPR000432">
    <property type="entry name" value="DNA_mismatch_repair_MutS_C"/>
</dbReference>
<protein>
    <submittedName>
        <fullName evidence="7">DNA mismatch repair protein</fullName>
    </submittedName>
</protein>
<name>D3BPU0_HETP5</name>
<evidence type="ECO:0000259" key="6">
    <source>
        <dbReference type="PROSITE" id="PS00486"/>
    </source>
</evidence>
<dbReference type="FunFam" id="3.40.50.300:FF:000870">
    <property type="entry name" value="MutS protein homolog 4"/>
    <property type="match status" value="1"/>
</dbReference>
<dbReference type="InterPro" id="IPR011184">
    <property type="entry name" value="DNA_mismatch_repair_Msh2"/>
</dbReference>
<proteinExistence type="inferred from homology"/>
<dbReference type="SUPFAM" id="SSF48334">
    <property type="entry name" value="DNA repair protein MutS, domain III"/>
    <property type="match status" value="1"/>
</dbReference>
<dbReference type="Gene3D" id="3.40.50.300">
    <property type="entry name" value="P-loop containing nucleotide triphosphate hydrolases"/>
    <property type="match status" value="1"/>
</dbReference>
<dbReference type="InterPro" id="IPR036187">
    <property type="entry name" value="DNA_mismatch_repair_MutS_sf"/>
</dbReference>
<evidence type="ECO:0000256" key="1">
    <source>
        <dbReference type="ARBA" id="ARBA00006271"/>
    </source>
</evidence>
<dbReference type="InterPro" id="IPR007861">
    <property type="entry name" value="DNA_mismatch_repair_MutS_clamp"/>
</dbReference>
<dbReference type="PROSITE" id="PS00486">
    <property type="entry name" value="DNA_MISMATCH_REPAIR_2"/>
    <property type="match status" value="1"/>
</dbReference>
<keyword evidence="8" id="KW-1185">Reference proteome</keyword>
<dbReference type="InterPro" id="IPR007696">
    <property type="entry name" value="DNA_mismatch_repair_MutS_core"/>
</dbReference>
<dbReference type="EMBL" id="ADBJ01000047">
    <property type="protein sequence ID" value="EFA76223.1"/>
    <property type="molecule type" value="Genomic_DNA"/>
</dbReference>
<dbReference type="GeneID" id="31365456"/>
<keyword evidence="4" id="KW-0238">DNA-binding</keyword>
<dbReference type="OMA" id="KMTMLYK"/>
<dbReference type="InterPro" id="IPR045076">
    <property type="entry name" value="MutS"/>
</dbReference>
<dbReference type="SMART" id="SM00533">
    <property type="entry name" value="MUTSd"/>
    <property type="match status" value="1"/>
</dbReference>
<feature type="region of interest" description="Disordered" evidence="5">
    <location>
        <begin position="93"/>
        <end position="144"/>
    </location>
</feature>
<keyword evidence="3" id="KW-0067">ATP-binding</keyword>
<sequence length="968" mass="109577">MNMNYKDKYRSDITFDDLDDLEFDFQNENNKFDKHIINNISNYKFKGNRLSNTPATITTTTTTTTTTNKAAANSTLNNNDNSGNKLNIKSSLFKTPTLNNPNTITPTTTIASSTNDQLETPKLLNNSNSNRNSGSKFKTPNTCIPKMSASKNELTSSSVIPPVAVSASATSKSKTPMKQTAKDYTYFALTENKSKEIGFASYHTNSGQFEIGQFCDSQTYVHLYTKLFILQVSLIITPPLNDDSELLKMIMNKFPNVEITTIPRKIFNENNGISLIKQYSTPDKLLLLERNVTSKYLAQASFSALIKYLEGVNDITFSNSCLSIFYSSSERIMQIDAESIKNLELVRNSLNGSRESTLFSSLNHTKTPQGARLLIRNLVQPPNDMATIRMRQESIKEILSNERSFFTIGPILSKFKDLDQMLVNFTLKTDFNSMSITKIQKFIKSIIEFKNIIDLLPKLHDSLSNMKTPLLKAIYENISNLEIKTISDETVKYFNERLPSNKSSLANNIVYSIKDGINGLLDVCKKTYNEILNDINKLVTHYQDQYKMPGIKLHHNTGKGFHLSIYCKNRSLMQLPSIFIRATFKKNKCEFVTDDLVSLSRRVNEVFDEIVLLTSISVSNLIDFYRERISSLFNVSESISLLDLLFSLGSYVTLNDTVCPQFYEKGPLAIKQGYHPFYLYKSSKNRLDNDNHNYFVPNDTMLTQTANFHILHGPNMSGKTTYIEQVALLSILAHIGSYVPAKFMSCPIITNNSILPFDKIFTRIGTSDNLQSNASTFMTEMTEISYVLECATDRSLVIVDELGRGTSNIEGSSIAWAISEKIANIGCMTLFVTHYQELLGMSFIYPMIRNYHLSVTREDDQLKYGYSLSESVSTVHRYGIDIAMIAGIDEQVIQIARSVSDQLDLQQKDQDATSKDQQQTVHPARTAFQLVQKLLNLEHSNYNDQQITDYIADLREQYSIDLNSQLLK</sequence>
<feature type="compositionally biased region" description="Low complexity" evidence="5">
    <location>
        <begin position="95"/>
        <end position="110"/>
    </location>
</feature>
<dbReference type="Gene3D" id="3.30.420.110">
    <property type="entry name" value="MutS, connector domain"/>
    <property type="match status" value="1"/>
</dbReference>
<dbReference type="Gene3D" id="1.10.1420.10">
    <property type="match status" value="2"/>
</dbReference>
<dbReference type="GO" id="GO:0032301">
    <property type="term" value="C:MutSalpha complex"/>
    <property type="evidence" value="ECO:0007669"/>
    <property type="project" value="TreeGrafter"/>
</dbReference>
<dbReference type="RefSeq" id="XP_020428356.1">
    <property type="nucleotide sequence ID" value="XM_020580771.1"/>
</dbReference>
<dbReference type="Pfam" id="PF05192">
    <property type="entry name" value="MutS_III"/>
    <property type="match status" value="1"/>
</dbReference>
<dbReference type="FunCoup" id="D3BPU0">
    <property type="interactions" value="187"/>
</dbReference>
<gene>
    <name evidence="7" type="primary">msh4</name>
    <name evidence="7" type="ORF">PPL_09984</name>
</gene>
<comment type="similarity">
    <text evidence="1">Belongs to the DNA mismatch repair MutS family.</text>
</comment>
<dbReference type="InParanoid" id="D3BPU0"/>
<dbReference type="GO" id="GO:0140664">
    <property type="term" value="F:ATP-dependent DNA damage sensor activity"/>
    <property type="evidence" value="ECO:0007669"/>
    <property type="project" value="InterPro"/>
</dbReference>
<organism evidence="7 8">
    <name type="scientific">Heterostelium pallidum (strain ATCC 26659 / Pp 5 / PN500)</name>
    <name type="common">Cellular slime mold</name>
    <name type="synonym">Polysphondylium pallidum</name>
    <dbReference type="NCBI Taxonomy" id="670386"/>
    <lineage>
        <taxon>Eukaryota</taxon>
        <taxon>Amoebozoa</taxon>
        <taxon>Evosea</taxon>
        <taxon>Eumycetozoa</taxon>
        <taxon>Dictyostelia</taxon>
        <taxon>Acytosteliales</taxon>
        <taxon>Acytosteliaceae</taxon>
        <taxon>Heterostelium</taxon>
    </lineage>
</organism>
<dbReference type="PANTHER" id="PTHR11361">
    <property type="entry name" value="DNA MISMATCH REPAIR PROTEIN MUTS FAMILY MEMBER"/>
    <property type="match status" value="1"/>
</dbReference>
<feature type="domain" description="DNA mismatch repair proteins mutS family" evidence="6">
    <location>
        <begin position="795"/>
        <end position="811"/>
    </location>
</feature>
<dbReference type="GO" id="GO:0005524">
    <property type="term" value="F:ATP binding"/>
    <property type="evidence" value="ECO:0007669"/>
    <property type="project" value="UniProtKB-KW"/>
</dbReference>
<dbReference type="SUPFAM" id="SSF52540">
    <property type="entry name" value="P-loop containing nucleoside triphosphate hydrolases"/>
    <property type="match status" value="1"/>
</dbReference>
<dbReference type="Pfam" id="PF00488">
    <property type="entry name" value="MutS_V"/>
    <property type="match status" value="1"/>
</dbReference>
<evidence type="ECO:0000256" key="5">
    <source>
        <dbReference type="SAM" id="MobiDB-lite"/>
    </source>
</evidence>
<dbReference type="InterPro" id="IPR036678">
    <property type="entry name" value="MutS_con_dom_sf"/>
</dbReference>
<evidence type="ECO:0000256" key="4">
    <source>
        <dbReference type="ARBA" id="ARBA00023125"/>
    </source>
</evidence>
<feature type="compositionally biased region" description="Low complexity" evidence="5">
    <location>
        <begin position="125"/>
        <end position="135"/>
    </location>
</feature>
<dbReference type="PIRSF" id="PIRSF005813">
    <property type="entry name" value="MSH2"/>
    <property type="match status" value="1"/>
</dbReference>
<accession>D3BPU0</accession>
<dbReference type="Pfam" id="PF05190">
    <property type="entry name" value="MutS_IV"/>
    <property type="match status" value="1"/>
</dbReference>
<dbReference type="SMART" id="SM00534">
    <property type="entry name" value="MUTSac"/>
    <property type="match status" value="1"/>
</dbReference>
<dbReference type="GO" id="GO:0006298">
    <property type="term" value="P:mismatch repair"/>
    <property type="evidence" value="ECO:0007669"/>
    <property type="project" value="InterPro"/>
</dbReference>
<comment type="caution">
    <text evidence="7">The sequence shown here is derived from an EMBL/GenBank/DDBJ whole genome shotgun (WGS) entry which is preliminary data.</text>
</comment>
<reference evidence="7 8" key="1">
    <citation type="journal article" date="2011" name="Genome Res.">
        <title>Phylogeny-wide analysis of social amoeba genomes highlights ancient origins for complex intercellular communication.</title>
        <authorList>
            <person name="Heidel A.J."/>
            <person name="Lawal H.M."/>
            <person name="Felder M."/>
            <person name="Schilde C."/>
            <person name="Helps N.R."/>
            <person name="Tunggal B."/>
            <person name="Rivero F."/>
            <person name="John U."/>
            <person name="Schleicher M."/>
            <person name="Eichinger L."/>
            <person name="Platzer M."/>
            <person name="Noegel A.A."/>
            <person name="Schaap P."/>
            <person name="Gloeckner G."/>
        </authorList>
    </citation>
    <scope>NUCLEOTIDE SEQUENCE [LARGE SCALE GENOMIC DNA]</scope>
    <source>
        <strain evidence="8">ATCC 26659 / Pp 5 / PN500</strain>
    </source>
</reference>
<dbReference type="STRING" id="670386.D3BPU0"/>
<dbReference type="PANTHER" id="PTHR11361:SF146">
    <property type="entry name" value="DNA MISMATCH REPAIR PROTEINS MUTS FAMILY DOMAIN-CONTAINING PROTEIN"/>
    <property type="match status" value="1"/>
</dbReference>
<evidence type="ECO:0000256" key="3">
    <source>
        <dbReference type="ARBA" id="ARBA00022840"/>
    </source>
</evidence>
<dbReference type="AlphaFoldDB" id="D3BPU0"/>